<dbReference type="Gene3D" id="3.40.630.30">
    <property type="match status" value="1"/>
</dbReference>
<proteinExistence type="predicted"/>
<dbReference type="GO" id="GO:0016747">
    <property type="term" value="F:acyltransferase activity, transferring groups other than amino-acyl groups"/>
    <property type="evidence" value="ECO:0007669"/>
    <property type="project" value="InterPro"/>
</dbReference>
<comment type="caution">
    <text evidence="2">The sequence shown here is derived from an EMBL/GenBank/DDBJ whole genome shotgun (WGS) entry which is preliminary data.</text>
</comment>
<evidence type="ECO:0000313" key="3">
    <source>
        <dbReference type="Proteomes" id="UP001295740"/>
    </source>
</evidence>
<reference evidence="2" key="1">
    <citation type="submission" date="2023-10" db="EMBL/GenBank/DDBJ databases">
        <authorList>
            <person name="Hackl T."/>
        </authorList>
    </citation>
    <scope>NUCLEOTIDE SEQUENCE</scope>
</reference>
<organism evidence="2 3">
    <name type="scientific">Anthostomella pinea</name>
    <dbReference type="NCBI Taxonomy" id="933095"/>
    <lineage>
        <taxon>Eukaryota</taxon>
        <taxon>Fungi</taxon>
        <taxon>Dikarya</taxon>
        <taxon>Ascomycota</taxon>
        <taxon>Pezizomycotina</taxon>
        <taxon>Sordariomycetes</taxon>
        <taxon>Xylariomycetidae</taxon>
        <taxon>Xylariales</taxon>
        <taxon>Xylariaceae</taxon>
        <taxon>Anthostomella</taxon>
    </lineage>
</organism>
<dbReference type="EMBL" id="CAUWAG010000004">
    <property type="protein sequence ID" value="CAJ2503202.1"/>
    <property type="molecule type" value="Genomic_DNA"/>
</dbReference>
<dbReference type="Pfam" id="PF13673">
    <property type="entry name" value="Acetyltransf_10"/>
    <property type="match status" value="1"/>
</dbReference>
<dbReference type="InterPro" id="IPR016181">
    <property type="entry name" value="Acyl_CoA_acyltransferase"/>
</dbReference>
<gene>
    <name evidence="2" type="ORF">KHLLAP_LOCUS3670</name>
</gene>
<dbReference type="PANTHER" id="PTHR42791">
    <property type="entry name" value="GNAT FAMILY ACETYLTRANSFERASE"/>
    <property type="match status" value="1"/>
</dbReference>
<protein>
    <submittedName>
        <fullName evidence="2">Uu.00g105960.m01.CDS01</fullName>
    </submittedName>
</protein>
<dbReference type="InterPro" id="IPR000182">
    <property type="entry name" value="GNAT_dom"/>
</dbReference>
<dbReference type="InterPro" id="IPR052523">
    <property type="entry name" value="Trichothecene_AcTrans"/>
</dbReference>
<dbReference type="SUPFAM" id="SSF55729">
    <property type="entry name" value="Acyl-CoA N-acyltransferases (Nat)"/>
    <property type="match status" value="1"/>
</dbReference>
<dbReference type="PROSITE" id="PS51186">
    <property type="entry name" value="GNAT"/>
    <property type="match status" value="1"/>
</dbReference>
<dbReference type="Proteomes" id="UP001295740">
    <property type="component" value="Unassembled WGS sequence"/>
</dbReference>
<keyword evidence="3" id="KW-1185">Reference proteome</keyword>
<sequence>MALPFPSPTSLSPGFTMSRATTDDIDTISELYYETFKPDHGNSFWWPADKTAMLEWLKRRVTGKMNDRGVRHFKIIDAATGHLVAFARWDVPQHYEASFGDWIGDEMGGEIDVSKFVESDGIAGAEIGAGVEKPVTSAPIEGPRAVIDFPDGSDPVLCHQYWDAIAKASAKWYTKDMLGLSLLATASRYHRRGAATALMLPMLAIADALELKSYLESTASGRPVYEKLGFRVVDKLHDGHLSVMIRDPKPL</sequence>
<feature type="domain" description="N-acetyltransferase" evidence="1">
    <location>
        <begin position="111"/>
        <end position="251"/>
    </location>
</feature>
<evidence type="ECO:0000259" key="1">
    <source>
        <dbReference type="PROSITE" id="PS51186"/>
    </source>
</evidence>
<evidence type="ECO:0000313" key="2">
    <source>
        <dbReference type="EMBL" id="CAJ2503202.1"/>
    </source>
</evidence>
<dbReference type="PANTHER" id="PTHR42791:SF2">
    <property type="entry name" value="N-ACETYLTRANSFERASE DOMAIN-CONTAINING PROTEIN"/>
    <property type="match status" value="1"/>
</dbReference>
<name>A0AAI8VF24_9PEZI</name>
<accession>A0AAI8VF24</accession>
<dbReference type="AlphaFoldDB" id="A0AAI8VF24"/>